<dbReference type="SUPFAM" id="SSF52540">
    <property type="entry name" value="P-loop containing nucleoside triphosphate hydrolases"/>
    <property type="match status" value="1"/>
</dbReference>
<dbReference type="RefSeq" id="WP_120466290.1">
    <property type="nucleotide sequence ID" value="NZ_RAYQ01000001.1"/>
</dbReference>
<organism evidence="1 2">
    <name type="scientific">Parablautia intestinalis</name>
    <dbReference type="NCBI Taxonomy" id="2320100"/>
    <lineage>
        <taxon>Bacteria</taxon>
        <taxon>Bacillati</taxon>
        <taxon>Bacillota</taxon>
        <taxon>Clostridia</taxon>
        <taxon>Lachnospirales</taxon>
        <taxon>Lachnospiraceae</taxon>
        <taxon>Parablautia</taxon>
    </lineage>
</organism>
<reference evidence="1 2" key="1">
    <citation type="submission" date="2018-09" db="EMBL/GenBank/DDBJ databases">
        <title>Murine metabolic-syndrome-specific gut microbial biobank.</title>
        <authorList>
            <person name="Liu C."/>
        </authorList>
    </citation>
    <scope>NUCLEOTIDE SEQUENCE [LARGE SCALE GENOMIC DNA]</scope>
    <source>
        <strain evidence="1 2">0.1xD8-82</strain>
    </source>
</reference>
<proteinExistence type="predicted"/>
<evidence type="ECO:0000313" key="2">
    <source>
        <dbReference type="Proteomes" id="UP000280696"/>
    </source>
</evidence>
<name>A0A3A9ATH3_9FIRM</name>
<sequence length="202" mass="23653">MNIYYIGGSPCAGKSSVAEILSKKHDLYYFKTDDFLDRYRQTGARKGYPVCRKVTRMNAEQVWMRESLLQCEEEFEIYREIYEFVTADLKQIDWKGGIITEGTAYLPELMKQSGISGVRYISITPAKEFQISRYRKRNFVPLVLEGCSDKEKAFCNWMDRDILFAQEVRRQCHEENYVSVINDGTMELKELADMVATHFELK</sequence>
<dbReference type="InterPro" id="IPR027417">
    <property type="entry name" value="P-loop_NTPase"/>
</dbReference>
<dbReference type="Gene3D" id="3.40.50.300">
    <property type="entry name" value="P-loop containing nucleotide triphosphate hydrolases"/>
    <property type="match status" value="1"/>
</dbReference>
<keyword evidence="2" id="KW-1185">Reference proteome</keyword>
<protein>
    <submittedName>
        <fullName evidence="1">Uncharacterized protein</fullName>
    </submittedName>
</protein>
<dbReference type="OrthoDB" id="2835040at2"/>
<gene>
    <name evidence="1" type="ORF">D7V94_01400</name>
</gene>
<dbReference type="AlphaFoldDB" id="A0A3A9ATH3"/>
<accession>A0A3A9ATH3</accession>
<dbReference type="Proteomes" id="UP000280696">
    <property type="component" value="Unassembled WGS sequence"/>
</dbReference>
<dbReference type="EMBL" id="RAYQ01000001">
    <property type="protein sequence ID" value="RKI94364.1"/>
    <property type="molecule type" value="Genomic_DNA"/>
</dbReference>
<comment type="caution">
    <text evidence="1">The sequence shown here is derived from an EMBL/GenBank/DDBJ whole genome shotgun (WGS) entry which is preliminary data.</text>
</comment>
<evidence type="ECO:0000313" key="1">
    <source>
        <dbReference type="EMBL" id="RKI94364.1"/>
    </source>
</evidence>